<evidence type="ECO:0000313" key="6">
    <source>
        <dbReference type="Proteomes" id="UP000234950"/>
    </source>
</evidence>
<proteinExistence type="inferred from homology"/>
<name>A0A2N5HA25_9BACI</name>
<comment type="cofactor">
    <cofactor evidence="3">
        <name>[2Fe-2S] cluster</name>
        <dbReference type="ChEBI" id="CHEBI:190135"/>
    </cofactor>
</comment>
<dbReference type="GO" id="GO:0051537">
    <property type="term" value="F:2 iron, 2 sulfur cluster binding"/>
    <property type="evidence" value="ECO:0007669"/>
    <property type="project" value="InterPro"/>
</dbReference>
<protein>
    <recommendedName>
        <fullName evidence="4">2Fe-2S ferredoxin-type domain-containing protein</fullName>
    </recommendedName>
</protein>
<organism evidence="5 6">
    <name type="scientific">Neobacillus cucumis</name>
    <dbReference type="NCBI Taxonomy" id="1740721"/>
    <lineage>
        <taxon>Bacteria</taxon>
        <taxon>Bacillati</taxon>
        <taxon>Bacillota</taxon>
        <taxon>Bacilli</taxon>
        <taxon>Bacillales</taxon>
        <taxon>Bacillaceae</taxon>
        <taxon>Neobacillus</taxon>
    </lineage>
</organism>
<dbReference type="InterPro" id="IPR036010">
    <property type="entry name" value="2Fe-2S_ferredoxin-like_sf"/>
</dbReference>
<comment type="similarity">
    <text evidence="2">Belongs to the succinate dehydrogenase/fumarate reductase iron-sulfur protein family.</text>
</comment>
<dbReference type="Pfam" id="PF13085">
    <property type="entry name" value="Fer2_3"/>
    <property type="match status" value="1"/>
</dbReference>
<dbReference type="EMBL" id="PGVE01000072">
    <property type="protein sequence ID" value="PLS02377.1"/>
    <property type="molecule type" value="Genomic_DNA"/>
</dbReference>
<dbReference type="GO" id="GO:0009060">
    <property type="term" value="P:aerobic respiration"/>
    <property type="evidence" value="ECO:0007669"/>
    <property type="project" value="TreeGrafter"/>
</dbReference>
<dbReference type="AlphaFoldDB" id="A0A2N5HA25"/>
<dbReference type="InterPro" id="IPR012675">
    <property type="entry name" value="Beta-grasp_dom_sf"/>
</dbReference>
<dbReference type="Gene3D" id="3.10.20.30">
    <property type="match status" value="1"/>
</dbReference>
<keyword evidence="6" id="KW-1185">Reference proteome</keyword>
<dbReference type="PROSITE" id="PS51085">
    <property type="entry name" value="2FE2S_FER_2"/>
    <property type="match status" value="1"/>
</dbReference>
<dbReference type="PANTHER" id="PTHR11921:SF29">
    <property type="entry name" value="SUCCINATE DEHYDROGENASE [UBIQUINONE] IRON-SULFUR SUBUNIT, MITOCHONDRIAL"/>
    <property type="match status" value="1"/>
</dbReference>
<dbReference type="PROSITE" id="PS00197">
    <property type="entry name" value="2FE2S_FER_1"/>
    <property type="match status" value="1"/>
</dbReference>
<dbReference type="GO" id="GO:0009055">
    <property type="term" value="F:electron transfer activity"/>
    <property type="evidence" value="ECO:0007669"/>
    <property type="project" value="InterPro"/>
</dbReference>
<feature type="domain" description="2Fe-2S ferredoxin-type" evidence="4">
    <location>
        <begin position="1"/>
        <end position="89"/>
    </location>
</feature>
<dbReference type="PANTHER" id="PTHR11921">
    <property type="entry name" value="SUCCINATE DEHYDROGENASE IRON-SULFUR PROTEIN"/>
    <property type="match status" value="1"/>
</dbReference>
<evidence type="ECO:0000256" key="1">
    <source>
        <dbReference type="ARBA" id="ARBA00001927"/>
    </source>
</evidence>
<dbReference type="InterPro" id="IPR050573">
    <property type="entry name" value="SDH/FRD_Iron-Sulfur"/>
</dbReference>
<dbReference type="SUPFAM" id="SSF54292">
    <property type="entry name" value="2Fe-2S ferredoxin-like"/>
    <property type="match status" value="1"/>
</dbReference>
<accession>A0A2N5HA25</accession>
<dbReference type="OrthoDB" id="9804391at2"/>
<comment type="cofactor">
    <cofactor evidence="1">
        <name>[3Fe-4S] cluster</name>
        <dbReference type="ChEBI" id="CHEBI:21137"/>
    </cofactor>
</comment>
<dbReference type="InterPro" id="IPR006058">
    <property type="entry name" value="2Fe2S_fd_BS"/>
</dbReference>
<evidence type="ECO:0000256" key="3">
    <source>
        <dbReference type="ARBA" id="ARBA00034078"/>
    </source>
</evidence>
<evidence type="ECO:0000259" key="4">
    <source>
        <dbReference type="PROSITE" id="PS51085"/>
    </source>
</evidence>
<dbReference type="InterPro" id="IPR001041">
    <property type="entry name" value="2Fe-2S_ferredoxin-type"/>
</dbReference>
<comment type="caution">
    <text evidence="5">The sequence shown here is derived from an EMBL/GenBank/DDBJ whole genome shotgun (WGS) entry which is preliminary data.</text>
</comment>
<dbReference type="GO" id="GO:0022904">
    <property type="term" value="P:respiratory electron transport chain"/>
    <property type="evidence" value="ECO:0007669"/>
    <property type="project" value="TreeGrafter"/>
</dbReference>
<dbReference type="InterPro" id="IPR025192">
    <property type="entry name" value="Succ_DH/fum_Rdtase_N"/>
</dbReference>
<sequence length="102" mass="11693">MLKIRMERLEEERLPRTDNFEIPLQKGMTVLEVLETIYRERDPTIAYRFSCRTGLCGTCGIMINHKSGLSCLKAAEAYSDGYLHLSPLPKGITVRDFVKEVK</sequence>
<dbReference type="CDD" id="cd00207">
    <property type="entry name" value="fer2"/>
    <property type="match status" value="1"/>
</dbReference>
<evidence type="ECO:0000313" key="5">
    <source>
        <dbReference type="EMBL" id="PLS02377.1"/>
    </source>
</evidence>
<reference evidence="5 6" key="1">
    <citation type="submission" date="2017-11" db="EMBL/GenBank/DDBJ databases">
        <title>Comparitive Functional Genomics of Dry Heat Resistant strains isolated from the Viking Spacecraft.</title>
        <authorList>
            <person name="Seuylemezian A."/>
            <person name="Cooper K."/>
            <person name="Vaishampayan P."/>
        </authorList>
    </citation>
    <scope>NUCLEOTIDE SEQUENCE [LARGE SCALE GENOMIC DNA]</scope>
    <source>
        <strain evidence="5 6">V32-6</strain>
    </source>
</reference>
<dbReference type="Proteomes" id="UP000234950">
    <property type="component" value="Unassembled WGS sequence"/>
</dbReference>
<gene>
    <name evidence="5" type="ORF">CVD27_19660</name>
</gene>
<evidence type="ECO:0000256" key="2">
    <source>
        <dbReference type="ARBA" id="ARBA00009433"/>
    </source>
</evidence>